<evidence type="ECO:0000256" key="4">
    <source>
        <dbReference type="ARBA" id="ARBA00023319"/>
    </source>
</evidence>
<keyword evidence="2" id="KW-1064">Adaptive immunity</keyword>
<keyword evidence="5" id="KW-1279">T cell receptor</keyword>
<keyword evidence="8" id="KW-1185">Reference proteome</keyword>
<dbReference type="Pfam" id="PF07686">
    <property type="entry name" value="V-set"/>
    <property type="match status" value="1"/>
</dbReference>
<evidence type="ECO:0000256" key="5">
    <source>
        <dbReference type="ARBA" id="ARBA00043266"/>
    </source>
</evidence>
<keyword evidence="5" id="KW-0391">Immunity</keyword>
<dbReference type="SUPFAM" id="SSF48726">
    <property type="entry name" value="Immunoglobulin"/>
    <property type="match status" value="1"/>
</dbReference>
<organism evidence="7 8">
    <name type="scientific">Oncorhynchus mykiss</name>
    <name type="common">Rainbow trout</name>
    <name type="synonym">Salmo gairdneri</name>
    <dbReference type="NCBI Taxonomy" id="8022"/>
    <lineage>
        <taxon>Eukaryota</taxon>
        <taxon>Metazoa</taxon>
        <taxon>Chordata</taxon>
        <taxon>Craniata</taxon>
        <taxon>Vertebrata</taxon>
        <taxon>Euteleostomi</taxon>
        <taxon>Actinopterygii</taxon>
        <taxon>Neopterygii</taxon>
        <taxon>Teleostei</taxon>
        <taxon>Protacanthopterygii</taxon>
        <taxon>Salmoniformes</taxon>
        <taxon>Salmonidae</taxon>
        <taxon>Salmoninae</taxon>
        <taxon>Oncorhynchus</taxon>
    </lineage>
</organism>
<reference evidence="7" key="2">
    <citation type="submission" date="2025-08" db="UniProtKB">
        <authorList>
            <consortium name="Ensembl"/>
        </authorList>
    </citation>
    <scope>IDENTIFICATION</scope>
</reference>
<dbReference type="InterPro" id="IPR013106">
    <property type="entry name" value="Ig_V-set"/>
</dbReference>
<evidence type="ECO:0000313" key="8">
    <source>
        <dbReference type="Proteomes" id="UP000694395"/>
    </source>
</evidence>
<accession>A0A8K9UN40</accession>
<evidence type="ECO:0000256" key="3">
    <source>
        <dbReference type="ARBA" id="ARBA00023170"/>
    </source>
</evidence>
<name>A0A8K9UN40_ONCMY</name>
<dbReference type="Gene3D" id="2.60.40.10">
    <property type="entry name" value="Immunoglobulins"/>
    <property type="match status" value="1"/>
</dbReference>
<evidence type="ECO:0000259" key="6">
    <source>
        <dbReference type="PROSITE" id="PS50835"/>
    </source>
</evidence>
<dbReference type="InterPro" id="IPR003599">
    <property type="entry name" value="Ig_sub"/>
</dbReference>
<dbReference type="GO" id="GO:0042101">
    <property type="term" value="C:T cell receptor complex"/>
    <property type="evidence" value="ECO:0007669"/>
    <property type="project" value="UniProtKB-KW"/>
</dbReference>
<dbReference type="Proteomes" id="UP000694395">
    <property type="component" value="Chromosome 8"/>
</dbReference>
<evidence type="ECO:0000256" key="1">
    <source>
        <dbReference type="ARBA" id="ARBA00022729"/>
    </source>
</evidence>
<dbReference type="PROSITE" id="PS50835">
    <property type="entry name" value="IG_LIKE"/>
    <property type="match status" value="1"/>
</dbReference>
<dbReference type="InterPro" id="IPR036179">
    <property type="entry name" value="Ig-like_dom_sf"/>
</dbReference>
<protein>
    <recommendedName>
        <fullName evidence="6">Ig-like domain-containing protein</fullName>
    </recommendedName>
</protein>
<dbReference type="SMART" id="SM00406">
    <property type="entry name" value="IGv"/>
    <property type="match status" value="1"/>
</dbReference>
<reference evidence="7" key="3">
    <citation type="submission" date="2025-09" db="UniProtKB">
        <authorList>
            <consortium name="Ensembl"/>
        </authorList>
    </citation>
    <scope>IDENTIFICATION</scope>
</reference>
<evidence type="ECO:0000256" key="2">
    <source>
        <dbReference type="ARBA" id="ARBA00023130"/>
    </source>
</evidence>
<proteinExistence type="predicted"/>
<dbReference type="Ensembl" id="ENSOMYT00000156633.1">
    <property type="protein sequence ID" value="ENSOMYP00000107898.1"/>
    <property type="gene ID" value="ENSOMYG00000071829.1"/>
</dbReference>
<feature type="domain" description="Ig-like" evidence="6">
    <location>
        <begin position="1"/>
        <end position="112"/>
    </location>
</feature>
<dbReference type="PANTHER" id="PTHR19367">
    <property type="entry name" value="T-CELL RECEPTOR ALPHA CHAIN V REGION"/>
    <property type="match status" value="1"/>
</dbReference>
<reference evidence="7" key="1">
    <citation type="submission" date="2020-07" db="EMBL/GenBank/DDBJ databases">
        <title>A long reads based de novo assembly of the rainbow trout Arlee double haploid line genome.</title>
        <authorList>
            <person name="Gao G."/>
            <person name="Palti Y."/>
        </authorList>
    </citation>
    <scope>NUCLEOTIDE SEQUENCE [LARGE SCALE GENOMIC DNA]</scope>
</reference>
<dbReference type="GeneTree" id="ENSGT00990000205750"/>
<dbReference type="InterPro" id="IPR051287">
    <property type="entry name" value="TCR_variable_region"/>
</dbReference>
<dbReference type="AlphaFoldDB" id="A0A8K9UN40"/>
<dbReference type="GO" id="GO:0002250">
    <property type="term" value="P:adaptive immune response"/>
    <property type="evidence" value="ECO:0007669"/>
    <property type="project" value="UniProtKB-KW"/>
</dbReference>
<keyword evidence="4" id="KW-0393">Immunoglobulin domain</keyword>
<dbReference type="InterPro" id="IPR013783">
    <property type="entry name" value="Ig-like_fold"/>
</dbReference>
<dbReference type="SMART" id="SM00409">
    <property type="entry name" value="IG"/>
    <property type="match status" value="1"/>
</dbReference>
<keyword evidence="3" id="KW-0675">Receptor</keyword>
<keyword evidence="1" id="KW-0732">Signal</keyword>
<sequence>HSQLMLCFSSSVLTPYTDVEVASERERVQLSCNYTSGVTVQWYQQHPKSAPKLLVMEHMTAKTPGFSLNHDKKAKRVDLEISSAEVTDSALYYCALQSTVTGNPETLYKNLTAHDKRLVCIF</sequence>
<evidence type="ECO:0000313" key="7">
    <source>
        <dbReference type="Ensembl" id="ENSOMYP00000107898.1"/>
    </source>
</evidence>
<dbReference type="PANTHER" id="PTHR19367:SF18">
    <property type="entry name" value="T CELL RECEPTOR ALPHA VARIABLE 16"/>
    <property type="match status" value="1"/>
</dbReference>
<dbReference type="InterPro" id="IPR007110">
    <property type="entry name" value="Ig-like_dom"/>
</dbReference>